<sequence>MHSKSKFPSFMPTLKEHDYGPSRSHLREEATKKCGDFHEIYWVNGSCYRGHWWKDKKDGLGEQRDADGYRYYGVWSRNKKHGYGILKKQDAIYDRLDLLYEGQWRNGKQHGLGIGFLPNGTYYEGEYRSGVRSGWGTMMHSNGCQTSGQWLADRLHGFGTWYNSNGNYYVGEFRDGKFDGKGAYVMPNRGKVLEGVWTANQFFSGLSMGLNEPPAEPGGVDLTEEQREEEKGQDIAKKERYFCSYIN</sequence>
<comment type="caution">
    <text evidence="3">The sequence shown here is derived from an EMBL/GenBank/DDBJ whole genome shotgun (WGS) entry which is preliminary data.</text>
</comment>
<organism evidence="3 4">
    <name type="scientific">Cloeon dipterum</name>
    <dbReference type="NCBI Taxonomy" id="197152"/>
    <lineage>
        <taxon>Eukaryota</taxon>
        <taxon>Metazoa</taxon>
        <taxon>Ecdysozoa</taxon>
        <taxon>Arthropoda</taxon>
        <taxon>Hexapoda</taxon>
        <taxon>Insecta</taxon>
        <taxon>Pterygota</taxon>
        <taxon>Palaeoptera</taxon>
        <taxon>Ephemeroptera</taxon>
        <taxon>Pisciforma</taxon>
        <taxon>Baetidae</taxon>
        <taxon>Cloeon</taxon>
    </lineage>
</organism>
<gene>
    <name evidence="3" type="ORF">CLODIP_2_CD06245</name>
</gene>
<accession>A0A8S1DX83</accession>
<dbReference type="PANTHER" id="PTHR23084:SF263">
    <property type="entry name" value="MORN REPEAT-CONTAINING PROTEIN 1"/>
    <property type="match status" value="1"/>
</dbReference>
<keyword evidence="4" id="KW-1185">Reference proteome</keyword>
<dbReference type="EMBL" id="CADEPI010000426">
    <property type="protein sequence ID" value="CAB3385652.1"/>
    <property type="molecule type" value="Genomic_DNA"/>
</dbReference>
<dbReference type="Gene3D" id="2.20.110.10">
    <property type="entry name" value="Histone H3 K4-specific methyltransferase SET7/9 N-terminal domain"/>
    <property type="match status" value="2"/>
</dbReference>
<dbReference type="Proteomes" id="UP000494165">
    <property type="component" value="Unassembled WGS sequence"/>
</dbReference>
<evidence type="ECO:0000256" key="1">
    <source>
        <dbReference type="ARBA" id="ARBA00022737"/>
    </source>
</evidence>
<evidence type="ECO:0008006" key="5">
    <source>
        <dbReference type="Google" id="ProtNLM"/>
    </source>
</evidence>
<dbReference type="AlphaFoldDB" id="A0A8S1DX83"/>
<feature type="region of interest" description="Disordered" evidence="2">
    <location>
        <begin position="211"/>
        <end position="234"/>
    </location>
</feature>
<dbReference type="PANTHER" id="PTHR23084">
    <property type="entry name" value="PHOSPHATIDYLINOSITOL-4-PHOSPHATE 5-KINASE RELATED"/>
    <property type="match status" value="1"/>
</dbReference>
<feature type="compositionally biased region" description="Basic and acidic residues" evidence="2">
    <location>
        <begin position="224"/>
        <end position="234"/>
    </location>
</feature>
<dbReference type="OrthoDB" id="270720at2759"/>
<dbReference type="Pfam" id="PF02493">
    <property type="entry name" value="MORN"/>
    <property type="match status" value="6"/>
</dbReference>
<dbReference type="SMART" id="SM00698">
    <property type="entry name" value="MORN"/>
    <property type="match status" value="6"/>
</dbReference>
<keyword evidence="1" id="KW-0677">Repeat</keyword>
<dbReference type="InterPro" id="IPR003409">
    <property type="entry name" value="MORN"/>
</dbReference>
<reference evidence="3 4" key="1">
    <citation type="submission" date="2020-04" db="EMBL/GenBank/DDBJ databases">
        <authorList>
            <person name="Alioto T."/>
            <person name="Alioto T."/>
            <person name="Gomez Garrido J."/>
        </authorList>
    </citation>
    <scope>NUCLEOTIDE SEQUENCE [LARGE SCALE GENOMIC DNA]</scope>
</reference>
<protein>
    <recommendedName>
        <fullName evidence="5">MORN repeat-containing protein 5</fullName>
    </recommendedName>
</protein>
<proteinExistence type="predicted"/>
<evidence type="ECO:0000256" key="2">
    <source>
        <dbReference type="SAM" id="MobiDB-lite"/>
    </source>
</evidence>
<evidence type="ECO:0000313" key="3">
    <source>
        <dbReference type="EMBL" id="CAB3385652.1"/>
    </source>
</evidence>
<dbReference type="SUPFAM" id="SSF82185">
    <property type="entry name" value="Histone H3 K4-specific methyltransferase SET7/9 N-terminal domain"/>
    <property type="match status" value="2"/>
</dbReference>
<evidence type="ECO:0000313" key="4">
    <source>
        <dbReference type="Proteomes" id="UP000494165"/>
    </source>
</evidence>
<name>A0A8S1DX83_9INSE</name>